<dbReference type="InterPro" id="IPR047800">
    <property type="entry name" value="SWFGD_dom"/>
</dbReference>
<feature type="region of interest" description="Disordered" evidence="1">
    <location>
        <begin position="1"/>
        <end position="31"/>
    </location>
</feature>
<feature type="compositionally biased region" description="Basic and acidic residues" evidence="1">
    <location>
        <begin position="294"/>
        <end position="311"/>
    </location>
</feature>
<sequence>MDDRNRRYGQRDYYGRSSSQDYSQDYGSGRDYTYSSARDYAAAGELGRNRSDYGARGWRNEDDLDDRDRGYRSQRGGWDEARSDYYRGGVSSQRHFDAPVRGYDRDRSPERSRARYDDDRGFLERAGDEIRSWFGDEEAERRRERDQRYDAASGYGERARGGSGDPHYHAWRRQRIAELDRDYDEYQRENSERFHNEFTNWRTERQGQRDSLRRVSEHMEVLGSDGSHVGKVDKVRGDRILLTRSDGDSGGHHHSIPSRWIQSVDDKVILRKTAEEAKAHWRDEESSGALFGDRTPDRDEDRQDWSSERNLNRSFSGTY</sequence>
<protein>
    <submittedName>
        <fullName evidence="2">DUF2171 domain-containing protein</fullName>
    </submittedName>
</protein>
<name>A0ABU3N2U7_9SPHN</name>
<gene>
    <name evidence="2" type="ORF">MZO42_08795</name>
</gene>
<dbReference type="Pfam" id="PF09939">
    <property type="entry name" value="DUF2171"/>
    <property type="match status" value="1"/>
</dbReference>
<feature type="region of interest" description="Disordered" evidence="1">
    <location>
        <begin position="142"/>
        <end position="167"/>
    </location>
</feature>
<reference evidence="2" key="1">
    <citation type="submission" date="2022-04" db="EMBL/GenBank/DDBJ databases">
        <title>Tomato heritable bacteria conferring resistance against bacterial wilt.</title>
        <authorList>
            <person name="Yin J."/>
        </authorList>
    </citation>
    <scope>NUCLEOTIDE SEQUENCE</scope>
    <source>
        <strain evidence="2">Cra20</strain>
    </source>
</reference>
<feature type="compositionally biased region" description="Basic and acidic residues" evidence="1">
    <location>
        <begin position="1"/>
        <end position="14"/>
    </location>
</feature>
<proteinExistence type="predicted"/>
<feature type="compositionally biased region" description="Basic and acidic residues" evidence="1">
    <location>
        <begin position="94"/>
        <end position="119"/>
    </location>
</feature>
<dbReference type="EMBL" id="JALMLT010000002">
    <property type="protein sequence ID" value="MDT8758793.1"/>
    <property type="molecule type" value="Genomic_DNA"/>
</dbReference>
<feature type="region of interest" description="Disordered" evidence="1">
    <location>
        <begin position="44"/>
        <end position="119"/>
    </location>
</feature>
<feature type="compositionally biased region" description="Low complexity" evidence="1">
    <location>
        <begin position="15"/>
        <end position="29"/>
    </location>
</feature>
<comment type="caution">
    <text evidence="2">The sequence shown here is derived from an EMBL/GenBank/DDBJ whole genome shotgun (WGS) entry which is preliminary data.</text>
</comment>
<feature type="region of interest" description="Disordered" evidence="1">
    <location>
        <begin position="276"/>
        <end position="319"/>
    </location>
</feature>
<organism evidence="2">
    <name type="scientific">Sphingomonas psychrotolerans</name>
    <dbReference type="NCBI Taxonomy" id="1327635"/>
    <lineage>
        <taxon>Bacteria</taxon>
        <taxon>Pseudomonadati</taxon>
        <taxon>Pseudomonadota</taxon>
        <taxon>Alphaproteobacteria</taxon>
        <taxon>Sphingomonadales</taxon>
        <taxon>Sphingomonadaceae</taxon>
        <taxon>Sphingomonas</taxon>
    </lineage>
</organism>
<dbReference type="NCBIfam" id="NF033157">
    <property type="entry name" value="SWFGD_domain"/>
    <property type="match status" value="1"/>
</dbReference>
<feature type="compositionally biased region" description="Basic and acidic residues" evidence="1">
    <location>
        <begin position="276"/>
        <end position="285"/>
    </location>
</feature>
<dbReference type="InterPro" id="IPR018684">
    <property type="entry name" value="DUF2171"/>
</dbReference>
<accession>A0ABU3N2U7</accession>
<evidence type="ECO:0000256" key="1">
    <source>
        <dbReference type="SAM" id="MobiDB-lite"/>
    </source>
</evidence>
<feature type="compositionally biased region" description="Basic and acidic residues" evidence="1">
    <location>
        <begin position="47"/>
        <end position="85"/>
    </location>
</feature>
<evidence type="ECO:0000313" key="2">
    <source>
        <dbReference type="EMBL" id="MDT8758793.1"/>
    </source>
</evidence>